<gene>
    <name evidence="2" type="ORF">METZ01_LOCUS278170</name>
</gene>
<keyword evidence="1" id="KW-1133">Transmembrane helix</keyword>
<organism evidence="2">
    <name type="scientific">marine metagenome</name>
    <dbReference type="NCBI Taxonomy" id="408172"/>
    <lineage>
        <taxon>unclassified sequences</taxon>
        <taxon>metagenomes</taxon>
        <taxon>ecological metagenomes</taxon>
    </lineage>
</organism>
<name>A0A382KM94_9ZZZZ</name>
<proteinExistence type="predicted"/>
<sequence>MLYTSVEFEELVCYSQTVILVLLAIGYIINLRKGGNEPSQKVERKCPSCSYRIPDDNVNYCAKCGELISHSVGLSVEK</sequence>
<reference evidence="2" key="1">
    <citation type="submission" date="2018-05" db="EMBL/GenBank/DDBJ databases">
        <authorList>
            <person name="Lanie J.A."/>
            <person name="Ng W.-L."/>
            <person name="Kazmierczak K.M."/>
            <person name="Andrzejewski T.M."/>
            <person name="Davidsen T.M."/>
            <person name="Wayne K.J."/>
            <person name="Tettelin H."/>
            <person name="Glass J.I."/>
            <person name="Rusch D."/>
            <person name="Podicherti R."/>
            <person name="Tsui H.-C.T."/>
            <person name="Winkler M.E."/>
        </authorList>
    </citation>
    <scope>NUCLEOTIDE SEQUENCE</scope>
</reference>
<evidence type="ECO:0000313" key="2">
    <source>
        <dbReference type="EMBL" id="SVC25316.1"/>
    </source>
</evidence>
<feature type="transmembrane region" description="Helical" evidence="1">
    <location>
        <begin position="12"/>
        <end position="31"/>
    </location>
</feature>
<protein>
    <recommendedName>
        <fullName evidence="3">Zinc-ribbon domain-containing protein</fullName>
    </recommendedName>
</protein>
<dbReference type="AlphaFoldDB" id="A0A382KM94"/>
<keyword evidence="1" id="KW-0812">Transmembrane</keyword>
<evidence type="ECO:0000256" key="1">
    <source>
        <dbReference type="SAM" id="Phobius"/>
    </source>
</evidence>
<accession>A0A382KM94</accession>
<dbReference type="EMBL" id="UINC01081454">
    <property type="protein sequence ID" value="SVC25316.1"/>
    <property type="molecule type" value="Genomic_DNA"/>
</dbReference>
<keyword evidence="1" id="KW-0472">Membrane</keyword>
<evidence type="ECO:0008006" key="3">
    <source>
        <dbReference type="Google" id="ProtNLM"/>
    </source>
</evidence>